<dbReference type="Proteomes" id="UP000181909">
    <property type="component" value="Unassembled WGS sequence"/>
</dbReference>
<gene>
    <name evidence="1" type="ORF">SAMN02787144_1001702</name>
</gene>
<evidence type="ECO:0000313" key="1">
    <source>
        <dbReference type="EMBL" id="SFX15476.1"/>
    </source>
</evidence>
<dbReference type="EMBL" id="FPJO01000001">
    <property type="protein sequence ID" value="SFX15476.1"/>
    <property type="molecule type" value="Genomic_DNA"/>
</dbReference>
<protein>
    <submittedName>
        <fullName evidence="1">Uncharacterized protein</fullName>
    </submittedName>
</protein>
<reference evidence="1 2" key="1">
    <citation type="submission" date="2016-11" db="EMBL/GenBank/DDBJ databases">
        <authorList>
            <person name="Jaros S."/>
            <person name="Januszkiewicz K."/>
            <person name="Wedrychowicz H."/>
        </authorList>
    </citation>
    <scope>NUCLEOTIDE SEQUENCE [LARGE SCALE GENOMIC DNA]</scope>
    <source>
        <strain evidence="1 2">OK807</strain>
    </source>
</reference>
<sequence>MRFPHGRSAGVTLGTLFLSLVPGAGMRDALAVPLLVQPAAVALTTLLSLRLPRRVA</sequence>
<name>A0A1K1USD8_STRAR</name>
<evidence type="ECO:0000313" key="2">
    <source>
        <dbReference type="Proteomes" id="UP000181909"/>
    </source>
</evidence>
<accession>A0A1K1USD8</accession>
<dbReference type="STRING" id="1893.SAMN02787144_1001702"/>
<organism evidence="1 2">
    <name type="scientific">Streptomyces atratus</name>
    <dbReference type="NCBI Taxonomy" id="1893"/>
    <lineage>
        <taxon>Bacteria</taxon>
        <taxon>Bacillati</taxon>
        <taxon>Actinomycetota</taxon>
        <taxon>Actinomycetes</taxon>
        <taxon>Kitasatosporales</taxon>
        <taxon>Streptomycetaceae</taxon>
        <taxon>Streptomyces</taxon>
    </lineage>
</organism>
<dbReference type="RefSeq" id="WP_177327985.1">
    <property type="nucleotide sequence ID" value="NZ_CP108276.1"/>
</dbReference>
<proteinExistence type="predicted"/>
<dbReference type="AlphaFoldDB" id="A0A1K1USD8"/>